<dbReference type="Proteomes" id="UP000005641">
    <property type="component" value="Unassembled WGS sequence"/>
</dbReference>
<organism evidence="2 3">
    <name type="scientific">Toxoplasma gondii (strain ATCC 50853 / GT1)</name>
    <dbReference type="NCBI Taxonomy" id="507601"/>
    <lineage>
        <taxon>Eukaryota</taxon>
        <taxon>Sar</taxon>
        <taxon>Alveolata</taxon>
        <taxon>Apicomplexa</taxon>
        <taxon>Conoidasida</taxon>
        <taxon>Coccidia</taxon>
        <taxon>Eucoccidiorida</taxon>
        <taxon>Eimeriorina</taxon>
        <taxon>Sarcocystidae</taxon>
        <taxon>Toxoplasma</taxon>
    </lineage>
</organism>
<feature type="region of interest" description="Disordered" evidence="1">
    <location>
        <begin position="1"/>
        <end position="71"/>
    </location>
</feature>
<protein>
    <submittedName>
        <fullName evidence="2">Putative dense granule protein GRA11</fullName>
    </submittedName>
</protein>
<dbReference type="AlphaFoldDB" id="S7UG26"/>
<gene>
    <name evidence="2" type="ORF">TGGT1_411330</name>
</gene>
<evidence type="ECO:0000313" key="3">
    <source>
        <dbReference type="Proteomes" id="UP000005641"/>
    </source>
</evidence>
<reference evidence="2 3" key="2">
    <citation type="submission" date="2013-05" db="EMBL/GenBank/DDBJ databases">
        <authorList>
            <person name="Sibley D."/>
            <person name="Venepally P."/>
            <person name="Karamycheva S."/>
            <person name="Hadjithomas M."/>
            <person name="Khan A."/>
            <person name="Brunk B."/>
            <person name="Roos D."/>
            <person name="Caler E."/>
            <person name="Lorenzi H."/>
        </authorList>
    </citation>
    <scope>NUCLEOTIDE SEQUENCE [LARGE SCALE GENOMIC DNA]</scope>
    <source>
        <strain evidence="2 3">GT1</strain>
    </source>
</reference>
<name>S7UG26_TOXGG</name>
<dbReference type="EMBL" id="AAQM03000476">
    <property type="protein sequence ID" value="EPR56777.1"/>
    <property type="molecule type" value="Genomic_DNA"/>
</dbReference>
<proteinExistence type="predicted"/>
<evidence type="ECO:0000256" key="1">
    <source>
        <dbReference type="SAM" id="MobiDB-lite"/>
    </source>
</evidence>
<feature type="compositionally biased region" description="Basic and acidic residues" evidence="1">
    <location>
        <begin position="62"/>
        <end position="71"/>
    </location>
</feature>
<feature type="compositionally biased region" description="Polar residues" evidence="1">
    <location>
        <begin position="42"/>
        <end position="60"/>
    </location>
</feature>
<accession>S7UG26</accession>
<evidence type="ECO:0000313" key="2">
    <source>
        <dbReference type="EMBL" id="EPR56777.1"/>
    </source>
</evidence>
<dbReference type="VEuPathDB" id="ToxoDB:TGGT1_411330"/>
<reference evidence="2 3" key="1">
    <citation type="submission" date="2006-05" db="EMBL/GenBank/DDBJ databases">
        <authorList>
            <person name="Paulsen I."/>
        </authorList>
    </citation>
    <scope>NUCLEOTIDE SEQUENCE [LARGE SCALE GENOMIC DNA]</scope>
    <source>
        <strain evidence="2 3">GT1</strain>
    </source>
</reference>
<comment type="caution">
    <text evidence="2">The sequence shown here is derived from an EMBL/GenBank/DDBJ whole genome shotgun (WGS) entry which is preliminary data.</text>
</comment>
<sequence length="87" mass="9649">MPLPQAPEELEQAPASHPEEAEQEVPERKTDAGSEPEKDPETNLQASETQPQEQVRSQPGRSDGKCTDKRDEVDLDVLEAEMLEKAP</sequence>
<feature type="compositionally biased region" description="Basic and acidic residues" evidence="1">
    <location>
        <begin position="17"/>
        <end position="41"/>
    </location>
</feature>